<dbReference type="PANTHER" id="PTHR23189">
    <property type="entry name" value="RNA RECOGNITION MOTIF-CONTAINING"/>
    <property type="match status" value="1"/>
</dbReference>
<evidence type="ECO:0000256" key="3">
    <source>
        <dbReference type="SAM" id="MobiDB-lite"/>
    </source>
</evidence>
<dbReference type="STRING" id="50376.A0A517L4H6"/>
<gene>
    <name evidence="5" type="ORF">FKW77_010386</name>
</gene>
<feature type="domain" description="RRM" evidence="4">
    <location>
        <begin position="426"/>
        <end position="510"/>
    </location>
</feature>
<dbReference type="SUPFAM" id="SSF54928">
    <property type="entry name" value="RNA-binding domain, RBD"/>
    <property type="match status" value="1"/>
</dbReference>
<feature type="region of interest" description="Disordered" evidence="3">
    <location>
        <begin position="62"/>
        <end position="83"/>
    </location>
</feature>
<evidence type="ECO:0000313" key="5">
    <source>
        <dbReference type="EMBL" id="QDS70543.1"/>
    </source>
</evidence>
<feature type="region of interest" description="Disordered" evidence="3">
    <location>
        <begin position="1"/>
        <end position="37"/>
    </location>
</feature>
<evidence type="ECO:0000256" key="2">
    <source>
        <dbReference type="PROSITE-ProRule" id="PRU00176"/>
    </source>
</evidence>
<dbReference type="InterPro" id="IPR007201">
    <property type="entry name" value="Mei2-like_Rrm_C"/>
</dbReference>
<reference evidence="5 6" key="1">
    <citation type="submission" date="2019-07" db="EMBL/GenBank/DDBJ databases">
        <title>Finished genome of Venturia effusa.</title>
        <authorList>
            <person name="Young C.A."/>
            <person name="Cox M.P."/>
            <person name="Ganley A.R.D."/>
            <person name="David W.J."/>
        </authorList>
    </citation>
    <scope>NUCLEOTIDE SEQUENCE [LARGE SCALE GENOMIC DNA]</scope>
    <source>
        <strain evidence="6">albino</strain>
    </source>
</reference>
<proteinExistence type="predicted"/>
<dbReference type="CDD" id="cd12532">
    <property type="entry name" value="RRM3_MEI2_fungi"/>
    <property type="match status" value="1"/>
</dbReference>
<dbReference type="InterPro" id="IPR000504">
    <property type="entry name" value="RRM_dom"/>
</dbReference>
<dbReference type="EMBL" id="CP042188">
    <property type="protein sequence ID" value="QDS70543.1"/>
    <property type="molecule type" value="Genomic_DNA"/>
</dbReference>
<dbReference type="InterPro" id="IPR034862">
    <property type="entry name" value="Fungal_Mei2-like_RRM3"/>
</dbReference>
<protein>
    <recommendedName>
        <fullName evidence="4">RRM domain-containing protein</fullName>
    </recommendedName>
</protein>
<organism evidence="5 6">
    <name type="scientific">Venturia effusa</name>
    <dbReference type="NCBI Taxonomy" id="50376"/>
    <lineage>
        <taxon>Eukaryota</taxon>
        <taxon>Fungi</taxon>
        <taxon>Dikarya</taxon>
        <taxon>Ascomycota</taxon>
        <taxon>Pezizomycotina</taxon>
        <taxon>Dothideomycetes</taxon>
        <taxon>Pleosporomycetidae</taxon>
        <taxon>Venturiales</taxon>
        <taxon>Venturiaceae</taxon>
        <taxon>Venturia</taxon>
    </lineage>
</organism>
<keyword evidence="1 2" id="KW-0694">RNA-binding</keyword>
<dbReference type="GO" id="GO:0003723">
    <property type="term" value="F:RNA binding"/>
    <property type="evidence" value="ECO:0007669"/>
    <property type="project" value="UniProtKB-UniRule"/>
</dbReference>
<sequence>MSTPQKTRDDSPRSLTTGGSVHYASPSTAATNYNSPVDVRGNVTEHLYQSLAGKMGELGLSNKSSSRSLGGPEDPFVTDSRRTNLSATAADYQPGARNSIAELTHASIPEYPTSSTTRSADKSFSTNYLQYAPASLTGSAAPLASLASLSPTRTRNSGSSRGDTALSRSFTADMIPDGITSWSRYIALKGIDPEDTDDRNTAGPLSRFRESGCMMGVRNVKKSSDGLTLIFCYDSLDEAISAYHSGTDALRNQDYPVSWKLEFLAEETIKDKQRSHEAEILVTVASSYSPSTRSDMMALAVNELNNVGHVHAIQVLPATPLSMRVEMAAISAAEALVRQRGRTSPKKSYEVSSLEYATYLSLPNLKQKFLLDIEFWADNYDTAVVPRNSYGQMPATPGGYSSPQRALPMSTVVIPEKIRTGDDVRTTVMIRNIPNKVDAAQFKNILDAHVFGKYDFSYLRIDFQNLCNVGYAFVNFTKAEDIVPLYEAIVGRHWNIYNSDKVAEMCYATIQGLDCCIEKFRNSSVMLEWQPHRPKLWYTENDGELAGLEKDFPAPTNYQKLQRSKDNAAEVGLYPPRGVSAYRHDSRQHQSMLDRGNPKAIDYNLMARGGLLTYPPHLLGGALGPALSPVTPTFASHSFGQPSPISPFLPHGHQLYAPAMMPPSSATAMFHGGGLQLSPHLAGPYMAHIMAQAQAANQQRN</sequence>
<dbReference type="Pfam" id="PF04059">
    <property type="entry name" value="RRM_2"/>
    <property type="match status" value="1"/>
</dbReference>
<evidence type="ECO:0000313" key="6">
    <source>
        <dbReference type="Proteomes" id="UP000316270"/>
    </source>
</evidence>
<evidence type="ECO:0000259" key="4">
    <source>
        <dbReference type="PROSITE" id="PS50102"/>
    </source>
</evidence>
<dbReference type="InterPro" id="IPR035979">
    <property type="entry name" value="RBD_domain_sf"/>
</dbReference>
<feature type="compositionally biased region" description="Polar residues" evidence="3">
    <location>
        <begin position="13"/>
        <end position="35"/>
    </location>
</feature>
<dbReference type="AlphaFoldDB" id="A0A517L4H6"/>
<keyword evidence="6" id="KW-1185">Reference proteome</keyword>
<dbReference type="PROSITE" id="PS50102">
    <property type="entry name" value="RRM"/>
    <property type="match status" value="1"/>
</dbReference>
<dbReference type="OrthoDB" id="417481at2759"/>
<dbReference type="Proteomes" id="UP000316270">
    <property type="component" value="Chromosome 4"/>
</dbReference>
<name>A0A517L4H6_9PEZI</name>
<accession>A0A517L4H6</accession>
<feature type="compositionally biased region" description="Basic and acidic residues" evidence="3">
    <location>
        <begin position="1"/>
        <end position="12"/>
    </location>
</feature>
<evidence type="ECO:0000256" key="1">
    <source>
        <dbReference type="ARBA" id="ARBA00022884"/>
    </source>
</evidence>